<proteinExistence type="predicted"/>
<sequence length="392" mass="42225">MDGETPAPERIERLQHLLRADTARHAALAAIEDAGIFAEAIVRAAEDAGIALHAAEIAGALRPDPLGLDRFAPQRATTREWPDAAWRPVDLVPGDAGPLVVWAHFAGAPLAEPFFEDSRRRAVRRPFNRWLAQRTPLADLAATMPPGLREPDGFVFHLSRCGSTLVAQMIAALPDAVVVSEAPILDEIVQLTHTHPDLPEAFRIDLLRAMAAALGRGGAGPIVFKLDSWHAMALPLFRKAFPAAPWVFLYRDLAEIIVSQMRIRGSQMVQGMTPYDLYGIDTGVLLPPEEYCARVLGRICEAVSAYGDDAGLTIDYADLPGAVEQAILPHLGITTDAAGLAAMRAAAARDAKQPQQSFTDDRAAKQAEVSDAIRAAVRGLGDIGVVFERARA</sequence>
<accession>A0ABT8ZZZ0</accession>
<dbReference type="PANTHER" id="PTHR33844:SF1">
    <property type="entry name" value="SULFOTRANSFERASE DOMAIN-CONTAINING PROTEIN"/>
    <property type="match status" value="1"/>
</dbReference>
<gene>
    <name evidence="1" type="ORF">Q5H94_12515</name>
</gene>
<keyword evidence="2" id="KW-1185">Reference proteome</keyword>
<dbReference type="EMBL" id="JAUQSZ010000008">
    <property type="protein sequence ID" value="MDO7843149.1"/>
    <property type="molecule type" value="Genomic_DNA"/>
</dbReference>
<dbReference type="SUPFAM" id="SSF52540">
    <property type="entry name" value="P-loop containing nucleoside triphosphate hydrolases"/>
    <property type="match status" value="1"/>
</dbReference>
<dbReference type="InterPro" id="IPR027417">
    <property type="entry name" value="P-loop_NTPase"/>
</dbReference>
<dbReference type="Proteomes" id="UP001176468">
    <property type="component" value="Unassembled WGS sequence"/>
</dbReference>
<evidence type="ECO:0000313" key="1">
    <source>
        <dbReference type="EMBL" id="MDO7843149.1"/>
    </source>
</evidence>
<protein>
    <recommendedName>
        <fullName evidence="3">Aspartyl beta-hydroxylase</fullName>
    </recommendedName>
</protein>
<organism evidence="1 2">
    <name type="scientific">Sphingomonas immobilis</name>
    <dbReference type="NCBI Taxonomy" id="3063997"/>
    <lineage>
        <taxon>Bacteria</taxon>
        <taxon>Pseudomonadati</taxon>
        <taxon>Pseudomonadota</taxon>
        <taxon>Alphaproteobacteria</taxon>
        <taxon>Sphingomonadales</taxon>
        <taxon>Sphingomonadaceae</taxon>
        <taxon>Sphingomonas</taxon>
    </lineage>
</organism>
<evidence type="ECO:0000313" key="2">
    <source>
        <dbReference type="Proteomes" id="UP001176468"/>
    </source>
</evidence>
<dbReference type="Gene3D" id="3.40.50.300">
    <property type="entry name" value="P-loop containing nucleotide triphosphate hydrolases"/>
    <property type="match status" value="1"/>
</dbReference>
<evidence type="ECO:0008006" key="3">
    <source>
        <dbReference type="Google" id="ProtNLM"/>
    </source>
</evidence>
<dbReference type="RefSeq" id="WP_304561605.1">
    <property type="nucleotide sequence ID" value="NZ_JAUQSZ010000008.1"/>
</dbReference>
<reference evidence="1" key="1">
    <citation type="submission" date="2023-07" db="EMBL/GenBank/DDBJ databases">
        <authorList>
            <person name="Kim M.K."/>
        </authorList>
    </citation>
    <scope>NUCLEOTIDE SEQUENCE</scope>
    <source>
        <strain evidence="1">CA1-15</strain>
    </source>
</reference>
<dbReference type="PANTHER" id="PTHR33844">
    <property type="entry name" value="SULFOTRANSFER_1 DOMAIN-CONTAINING PROTEIN"/>
    <property type="match status" value="1"/>
</dbReference>
<name>A0ABT8ZZZ0_9SPHN</name>
<comment type="caution">
    <text evidence="1">The sequence shown here is derived from an EMBL/GenBank/DDBJ whole genome shotgun (WGS) entry which is preliminary data.</text>
</comment>